<protein>
    <submittedName>
        <fullName evidence="9">Benzoate 4-monooxygenase cytochrome P450</fullName>
    </submittedName>
</protein>
<comment type="caution">
    <text evidence="9">The sequence shown here is derived from an EMBL/GenBank/DDBJ whole genome shotgun (WGS) entry which is preliminary data.</text>
</comment>
<keyword evidence="5" id="KW-0560">Oxidoreductase</keyword>
<feature type="binding site" description="axial binding residue" evidence="8">
    <location>
        <position position="449"/>
    </location>
    <ligand>
        <name>heme</name>
        <dbReference type="ChEBI" id="CHEBI:30413"/>
    </ligand>
    <ligandPart>
        <name>Fe</name>
        <dbReference type="ChEBI" id="CHEBI:18248"/>
    </ligandPart>
</feature>
<dbReference type="GO" id="GO:0005506">
    <property type="term" value="F:iron ion binding"/>
    <property type="evidence" value="ECO:0007669"/>
    <property type="project" value="InterPro"/>
</dbReference>
<evidence type="ECO:0000313" key="10">
    <source>
        <dbReference type="Proteomes" id="UP001149074"/>
    </source>
</evidence>
<dbReference type="OrthoDB" id="3945418at2759"/>
<dbReference type="Pfam" id="PF00067">
    <property type="entry name" value="p450"/>
    <property type="match status" value="1"/>
</dbReference>
<evidence type="ECO:0000256" key="5">
    <source>
        <dbReference type="ARBA" id="ARBA00023002"/>
    </source>
</evidence>
<evidence type="ECO:0000256" key="2">
    <source>
        <dbReference type="ARBA" id="ARBA00010617"/>
    </source>
</evidence>
<dbReference type="InterPro" id="IPR050121">
    <property type="entry name" value="Cytochrome_P450_monoxygenase"/>
</dbReference>
<evidence type="ECO:0000256" key="8">
    <source>
        <dbReference type="PIRSR" id="PIRSR602401-1"/>
    </source>
</evidence>
<dbReference type="GO" id="GO:0016705">
    <property type="term" value="F:oxidoreductase activity, acting on paired donors, with incorporation or reduction of molecular oxygen"/>
    <property type="evidence" value="ECO:0007669"/>
    <property type="project" value="InterPro"/>
</dbReference>
<evidence type="ECO:0000256" key="1">
    <source>
        <dbReference type="ARBA" id="ARBA00001971"/>
    </source>
</evidence>
<dbReference type="GeneID" id="81358392"/>
<dbReference type="PANTHER" id="PTHR24305">
    <property type="entry name" value="CYTOCHROME P450"/>
    <property type="match status" value="1"/>
</dbReference>
<dbReference type="PANTHER" id="PTHR24305:SF157">
    <property type="entry name" value="N-ACETYLTRYPTOPHAN 6-HYDROXYLASE IVOC-RELATED"/>
    <property type="match status" value="1"/>
</dbReference>
<dbReference type="EMBL" id="JAPQKI010000005">
    <property type="protein sequence ID" value="KAJ5099918.1"/>
    <property type="molecule type" value="Genomic_DNA"/>
</dbReference>
<dbReference type="InterPro" id="IPR036396">
    <property type="entry name" value="Cyt_P450_sf"/>
</dbReference>
<name>A0A9W9FGU2_9EURO</name>
<dbReference type="InterPro" id="IPR002401">
    <property type="entry name" value="Cyt_P450_E_grp-I"/>
</dbReference>
<sequence length="510" mass="58463">MLLQRAWLVLLGLATLFALRSIYRLFFHPLRKIPGPKLAAITHVYEFYYNCVRDGRYIFQIEKMHQKYGPIVRITPNEVHIIDPFFYDEIYAASSRRRDKSVRVAQASGVLGSMVATVPHDHHRIRRGILSEFFSRRSILTMTPIIDKYLQKLGDRLGQFHNGKTVIRLDNALNAFTSDIITEYCYGNSWGFLDDENFRSDTRSALLEVANTIHLGSFFPWLIVLIRKIPIHLLRRLQPGKATIFEAMEAIFNQAASSMNKGKQYGIKTETSEKRIQQNMFDKLISPDVPAEERTLERLQDEGLLVLGAGTETVAHTLTTSVFYLSLNTDVLYRLREELKQKLPTPTSTVSLLELERLPYLTAVVYESLRLAYGPLIRMPRIAPTESLRYGEYVIPPGTPMSSITYFIHRDPTLFPNPDKFDPKRWLQGAQSEDLKRYIVNFTKGSRACLGITLAYAEIYKAIAGLARRFDFDLHGTTIEDIKPLGERVFVITRRGQTQVYVTVTDLDKA</sequence>
<reference evidence="9" key="2">
    <citation type="journal article" date="2023" name="IMA Fungus">
        <title>Comparative genomic study of the Penicillium genus elucidates a diverse pangenome and 15 lateral gene transfer events.</title>
        <authorList>
            <person name="Petersen C."/>
            <person name="Sorensen T."/>
            <person name="Nielsen M.R."/>
            <person name="Sondergaard T.E."/>
            <person name="Sorensen J.L."/>
            <person name="Fitzpatrick D.A."/>
            <person name="Frisvad J.C."/>
            <person name="Nielsen K.L."/>
        </authorList>
    </citation>
    <scope>NUCLEOTIDE SEQUENCE</scope>
    <source>
        <strain evidence="9">IBT 30761</strain>
    </source>
</reference>
<proteinExistence type="inferred from homology"/>
<reference evidence="9" key="1">
    <citation type="submission" date="2022-11" db="EMBL/GenBank/DDBJ databases">
        <authorList>
            <person name="Petersen C."/>
        </authorList>
    </citation>
    <scope>NUCLEOTIDE SEQUENCE</scope>
    <source>
        <strain evidence="9">IBT 30761</strain>
    </source>
</reference>
<accession>A0A9W9FGU2</accession>
<evidence type="ECO:0000313" key="9">
    <source>
        <dbReference type="EMBL" id="KAJ5099918.1"/>
    </source>
</evidence>
<evidence type="ECO:0000256" key="6">
    <source>
        <dbReference type="ARBA" id="ARBA00023004"/>
    </source>
</evidence>
<comment type="similarity">
    <text evidence="2">Belongs to the cytochrome P450 family.</text>
</comment>
<gene>
    <name evidence="9" type="ORF">N7532_006919</name>
</gene>
<keyword evidence="3 8" id="KW-0349">Heme</keyword>
<dbReference type="SUPFAM" id="SSF48264">
    <property type="entry name" value="Cytochrome P450"/>
    <property type="match status" value="1"/>
</dbReference>
<comment type="cofactor">
    <cofactor evidence="1 8">
        <name>heme</name>
        <dbReference type="ChEBI" id="CHEBI:30413"/>
    </cofactor>
</comment>
<organism evidence="9 10">
    <name type="scientific">Penicillium argentinense</name>
    <dbReference type="NCBI Taxonomy" id="1131581"/>
    <lineage>
        <taxon>Eukaryota</taxon>
        <taxon>Fungi</taxon>
        <taxon>Dikarya</taxon>
        <taxon>Ascomycota</taxon>
        <taxon>Pezizomycotina</taxon>
        <taxon>Eurotiomycetes</taxon>
        <taxon>Eurotiomycetidae</taxon>
        <taxon>Eurotiales</taxon>
        <taxon>Aspergillaceae</taxon>
        <taxon>Penicillium</taxon>
    </lineage>
</organism>
<dbReference type="Proteomes" id="UP001149074">
    <property type="component" value="Unassembled WGS sequence"/>
</dbReference>
<dbReference type="Gene3D" id="1.10.630.10">
    <property type="entry name" value="Cytochrome P450"/>
    <property type="match status" value="1"/>
</dbReference>
<evidence type="ECO:0000256" key="4">
    <source>
        <dbReference type="ARBA" id="ARBA00022723"/>
    </source>
</evidence>
<dbReference type="AlphaFoldDB" id="A0A9W9FGU2"/>
<dbReference type="PRINTS" id="PR00463">
    <property type="entry name" value="EP450I"/>
</dbReference>
<keyword evidence="7" id="KW-0503">Monooxygenase</keyword>
<dbReference type="RefSeq" id="XP_056475572.1">
    <property type="nucleotide sequence ID" value="XM_056619413.1"/>
</dbReference>
<keyword evidence="10" id="KW-1185">Reference proteome</keyword>
<dbReference type="GO" id="GO:0020037">
    <property type="term" value="F:heme binding"/>
    <property type="evidence" value="ECO:0007669"/>
    <property type="project" value="InterPro"/>
</dbReference>
<dbReference type="GO" id="GO:0043386">
    <property type="term" value="P:mycotoxin biosynthetic process"/>
    <property type="evidence" value="ECO:0007669"/>
    <property type="project" value="UniProtKB-ARBA"/>
</dbReference>
<evidence type="ECO:0000256" key="7">
    <source>
        <dbReference type="ARBA" id="ARBA00023033"/>
    </source>
</evidence>
<evidence type="ECO:0000256" key="3">
    <source>
        <dbReference type="ARBA" id="ARBA00022617"/>
    </source>
</evidence>
<dbReference type="GO" id="GO:0004497">
    <property type="term" value="F:monooxygenase activity"/>
    <property type="evidence" value="ECO:0007669"/>
    <property type="project" value="UniProtKB-KW"/>
</dbReference>
<dbReference type="PRINTS" id="PR00385">
    <property type="entry name" value="P450"/>
</dbReference>
<keyword evidence="6 8" id="KW-0408">Iron</keyword>
<keyword evidence="4 8" id="KW-0479">Metal-binding</keyword>
<dbReference type="InterPro" id="IPR001128">
    <property type="entry name" value="Cyt_P450"/>
</dbReference>
<dbReference type="CDD" id="cd11062">
    <property type="entry name" value="CYP58-like"/>
    <property type="match status" value="1"/>
</dbReference>